<evidence type="ECO:0000313" key="2">
    <source>
        <dbReference type="Proteomes" id="UP001139035"/>
    </source>
</evidence>
<reference evidence="1" key="1">
    <citation type="submission" date="2022-01" db="EMBL/GenBank/DDBJ databases">
        <title>Jiella avicenniae sp. nov., a novel endophytic bacterium isolated from bark of Avicennia marina.</title>
        <authorList>
            <person name="Tuo L."/>
        </authorList>
    </citation>
    <scope>NUCLEOTIDE SEQUENCE</scope>
    <source>
        <strain evidence="1">CBK1P-4</strain>
    </source>
</reference>
<dbReference type="RefSeq" id="WP_233719363.1">
    <property type="nucleotide sequence ID" value="NZ_JAJUWU010000008.1"/>
</dbReference>
<gene>
    <name evidence="1" type="ORF">LZD57_09395</name>
</gene>
<sequence length="63" mass="6449">MSTTYDLPPGETSEAVIALAETWHGWMEAIGTAQAGDAVVETVGALASGDLFEGTSFFPATDG</sequence>
<organism evidence="1 2">
    <name type="scientific">Jiella avicenniae</name>
    <dbReference type="NCBI Taxonomy" id="2907202"/>
    <lineage>
        <taxon>Bacteria</taxon>
        <taxon>Pseudomonadati</taxon>
        <taxon>Pseudomonadota</taxon>
        <taxon>Alphaproteobacteria</taxon>
        <taxon>Hyphomicrobiales</taxon>
        <taxon>Aurantimonadaceae</taxon>
        <taxon>Jiella</taxon>
    </lineage>
</organism>
<proteinExistence type="predicted"/>
<comment type="caution">
    <text evidence="1">The sequence shown here is derived from an EMBL/GenBank/DDBJ whole genome shotgun (WGS) entry which is preliminary data.</text>
</comment>
<dbReference type="Proteomes" id="UP001139035">
    <property type="component" value="Unassembled WGS sequence"/>
</dbReference>
<name>A0A9X1NZ75_9HYPH</name>
<accession>A0A9X1NZ75</accession>
<dbReference type="AlphaFoldDB" id="A0A9X1NZ75"/>
<keyword evidence="2" id="KW-1185">Reference proteome</keyword>
<dbReference type="EMBL" id="JAJUWU010000008">
    <property type="protein sequence ID" value="MCE7028202.1"/>
    <property type="molecule type" value="Genomic_DNA"/>
</dbReference>
<protein>
    <submittedName>
        <fullName evidence="1">Uncharacterized protein</fullName>
    </submittedName>
</protein>
<evidence type="ECO:0000313" key="1">
    <source>
        <dbReference type="EMBL" id="MCE7028202.1"/>
    </source>
</evidence>